<dbReference type="RefSeq" id="XP_025363670.1">
    <property type="nucleotide sequence ID" value="XM_025509090.1"/>
</dbReference>
<dbReference type="Pfam" id="PF10186">
    <property type="entry name" value="ATG14"/>
    <property type="match status" value="1"/>
</dbReference>
<dbReference type="Proteomes" id="UP000245884">
    <property type="component" value="Unassembled WGS sequence"/>
</dbReference>
<feature type="compositionally biased region" description="Basic residues" evidence="5">
    <location>
        <begin position="345"/>
        <end position="355"/>
    </location>
</feature>
<dbReference type="GO" id="GO:0035493">
    <property type="term" value="P:SNARE complex assembly"/>
    <property type="evidence" value="ECO:0007669"/>
    <property type="project" value="TreeGrafter"/>
</dbReference>
<feature type="compositionally biased region" description="Low complexity" evidence="5">
    <location>
        <begin position="751"/>
        <end position="767"/>
    </location>
</feature>
<accession>A0A316UW82</accession>
<evidence type="ECO:0000256" key="2">
    <source>
        <dbReference type="ARBA" id="ARBA00013807"/>
    </source>
</evidence>
<evidence type="ECO:0000256" key="5">
    <source>
        <dbReference type="SAM" id="MobiDB-lite"/>
    </source>
</evidence>
<dbReference type="InterPro" id="IPR018791">
    <property type="entry name" value="UV_resistance/autophagy_Atg14"/>
</dbReference>
<dbReference type="EMBL" id="KZ819664">
    <property type="protein sequence ID" value="PWN29058.1"/>
    <property type="molecule type" value="Genomic_DNA"/>
</dbReference>
<feature type="compositionally biased region" description="Basic and acidic residues" evidence="5">
    <location>
        <begin position="794"/>
        <end position="809"/>
    </location>
</feature>
<dbReference type="GO" id="GO:0032991">
    <property type="term" value="C:protein-containing complex"/>
    <property type="evidence" value="ECO:0007669"/>
    <property type="project" value="UniProtKB-ARBA"/>
</dbReference>
<dbReference type="PANTHER" id="PTHR15157:SF5">
    <property type="entry name" value="UV RADIATION RESISTANCE-ASSOCIATED GENE PROTEIN"/>
    <property type="match status" value="1"/>
</dbReference>
<feature type="compositionally biased region" description="Gly residues" evidence="5">
    <location>
        <begin position="735"/>
        <end position="747"/>
    </location>
</feature>
<feature type="compositionally biased region" description="Low complexity" evidence="5">
    <location>
        <begin position="1"/>
        <end position="10"/>
    </location>
</feature>
<dbReference type="GeneID" id="37030913"/>
<evidence type="ECO:0000256" key="4">
    <source>
        <dbReference type="SAM" id="Coils"/>
    </source>
</evidence>
<dbReference type="PANTHER" id="PTHR15157">
    <property type="entry name" value="UV RADIATION RESISTANCE-ASSOCIATED GENE PROTEIN"/>
    <property type="match status" value="1"/>
</dbReference>
<dbReference type="STRING" id="1569628.A0A316UW82"/>
<evidence type="ECO:0000256" key="1">
    <source>
        <dbReference type="ARBA" id="ARBA00009574"/>
    </source>
</evidence>
<feature type="region of interest" description="Disordered" evidence="5">
    <location>
        <begin position="1"/>
        <end position="22"/>
    </location>
</feature>
<feature type="compositionally biased region" description="Low complexity" evidence="5">
    <location>
        <begin position="304"/>
        <end position="324"/>
    </location>
</feature>
<dbReference type="GO" id="GO:0000323">
    <property type="term" value="C:lytic vacuole"/>
    <property type="evidence" value="ECO:0007669"/>
    <property type="project" value="TreeGrafter"/>
</dbReference>
<keyword evidence="7" id="KW-1185">Reference proteome</keyword>
<evidence type="ECO:0000256" key="3">
    <source>
        <dbReference type="ARBA" id="ARBA00023054"/>
    </source>
</evidence>
<dbReference type="OrthoDB" id="72772at2759"/>
<name>A0A316UW82_9BASI</name>
<feature type="compositionally biased region" description="Basic and acidic residues" evidence="5">
    <location>
        <begin position="399"/>
        <end position="409"/>
    </location>
</feature>
<dbReference type="GO" id="GO:0000149">
    <property type="term" value="F:SNARE binding"/>
    <property type="evidence" value="ECO:0007669"/>
    <property type="project" value="TreeGrafter"/>
</dbReference>
<sequence>MASSSSGQQPHSPPPWLHNSSSSRRIRHIVSLHVRNFITTTHSNGSGAPPPHHSAQLYHVSLALSFNQPTEESSQPFPFITHPSRPAVNADWPIDLNERARSCASSSKSLDSLGLSRVQIAAWAKKSLPQQQEEDAAAIWECAWERDVDLNGLQRIPGGLSSPAAARLPPNSLILGLKSSVWSGSTDRSENNALTKLERLDSKASPSQTQEVAKVAQQRLAANDHRARDAVTHYLVPDSAATDVVEQTGAAQPARSTKRRSMGEVDVDIGDNSILSGAASEPEEGSDTSSDEGGESQRDTGYDSETTFELSSSLSASSQVGTSLAKAGPSRPGLDRRRSSSRTIRAIKKGRRRKGTSNSKAAVGTDVEEESLGQPTGDSSKGHARQDSATLSSSSASKKSQDRREQVQRWQLEREREREVLERSKWETRMLQGYDREQLRVIVEGQSEVDATVREEQRARGKANQALLDETGMHALRRRREHTRGGLSELERTLEVESEGIKQLRHRIEEKKESLARRRARLDLLHRQRTEGSDSPARELDQIAQLRSRLHNLDALTHNRRAHLLELLSLIYPLQLLDPSELLFSIGGCTLPNSPAAALSAPSRHNKIDEDEVAAALGFAAQLVLLVSAYLETPLHYDVAVGGSRAMVRDGISLMNGPRSFPLYSKGVEAYRFEYGVFLLNKNVEQLMNAHGLPVLDLRHLLPNLNNLLLTLSSPIAVPIAHTRDASDGDHVTVGNGGPSVVGGGEGRGVEVGTKSTLSTASSASASNESPNRRRGGYKVAGKGEMIVLPSKPRNTDEGSRASDGEGMKAEGGQIMTNGAAAPMPDAESASHKKPAAKYSHSPAASWTASLLGWTGGGSGSRVKAGAKSEVPNSQPAPQPGNLPTARTLGGRQ</sequence>
<feature type="region of interest" description="Disordered" evidence="5">
    <location>
        <begin position="245"/>
        <end position="409"/>
    </location>
</feature>
<evidence type="ECO:0000313" key="6">
    <source>
        <dbReference type="EMBL" id="PWN29058.1"/>
    </source>
</evidence>
<dbReference type="AlphaFoldDB" id="A0A316UW82"/>
<organism evidence="6 7">
    <name type="scientific">Jaminaea rosea</name>
    <dbReference type="NCBI Taxonomy" id="1569628"/>
    <lineage>
        <taxon>Eukaryota</taxon>
        <taxon>Fungi</taxon>
        <taxon>Dikarya</taxon>
        <taxon>Basidiomycota</taxon>
        <taxon>Ustilaginomycotina</taxon>
        <taxon>Exobasidiomycetes</taxon>
        <taxon>Microstromatales</taxon>
        <taxon>Microstromatales incertae sedis</taxon>
        <taxon>Jaminaea</taxon>
    </lineage>
</organism>
<proteinExistence type="inferred from homology"/>
<feature type="coiled-coil region" evidence="4">
    <location>
        <begin position="487"/>
        <end position="521"/>
    </location>
</feature>
<gene>
    <name evidence="6" type="ORF">BDZ90DRAFT_278452</name>
</gene>
<keyword evidence="3 4" id="KW-0175">Coiled coil</keyword>
<evidence type="ECO:0000313" key="7">
    <source>
        <dbReference type="Proteomes" id="UP000245884"/>
    </source>
</evidence>
<protein>
    <recommendedName>
        <fullName evidence="2">Autophagy-related protein 14</fullName>
    </recommendedName>
</protein>
<feature type="compositionally biased region" description="Low complexity" evidence="5">
    <location>
        <begin position="388"/>
        <end position="398"/>
    </location>
</feature>
<feature type="compositionally biased region" description="Acidic residues" evidence="5">
    <location>
        <begin position="281"/>
        <end position="294"/>
    </location>
</feature>
<reference evidence="6 7" key="1">
    <citation type="journal article" date="2018" name="Mol. Biol. Evol.">
        <title>Broad Genomic Sampling Reveals a Smut Pathogenic Ancestry of the Fungal Clade Ustilaginomycotina.</title>
        <authorList>
            <person name="Kijpornyongpan T."/>
            <person name="Mondo S.J."/>
            <person name="Barry K."/>
            <person name="Sandor L."/>
            <person name="Lee J."/>
            <person name="Lipzen A."/>
            <person name="Pangilinan J."/>
            <person name="LaButti K."/>
            <person name="Hainaut M."/>
            <person name="Henrissat B."/>
            <person name="Grigoriev I.V."/>
            <person name="Spatafora J.W."/>
            <person name="Aime M.C."/>
        </authorList>
    </citation>
    <scope>NUCLEOTIDE SEQUENCE [LARGE SCALE GENOMIC DNA]</scope>
    <source>
        <strain evidence="6 7">MCA 5214</strain>
    </source>
</reference>
<feature type="region of interest" description="Disordered" evidence="5">
    <location>
        <begin position="727"/>
        <end position="893"/>
    </location>
</feature>
<dbReference type="GO" id="GO:0005768">
    <property type="term" value="C:endosome"/>
    <property type="evidence" value="ECO:0007669"/>
    <property type="project" value="TreeGrafter"/>
</dbReference>
<comment type="similarity">
    <text evidence="1">Belongs to the ATG14 family.</text>
</comment>